<feature type="compositionally biased region" description="Basic and acidic residues" evidence="9">
    <location>
        <begin position="1149"/>
        <end position="1158"/>
    </location>
</feature>
<dbReference type="SMART" id="SM00248">
    <property type="entry name" value="ANK"/>
    <property type="match status" value="3"/>
</dbReference>
<accession>A0A3P8W8H5</accession>
<feature type="region of interest" description="Disordered" evidence="9">
    <location>
        <begin position="1992"/>
        <end position="2040"/>
    </location>
</feature>
<dbReference type="Ensembl" id="ENSCSET00000023100.1">
    <property type="protein sequence ID" value="ENSCSEP00000022807.1"/>
    <property type="gene ID" value="ENSCSEG00000014516.1"/>
</dbReference>
<feature type="domain" description="BCL-6 corepressor PCGF1 binding" evidence="10">
    <location>
        <begin position="1734"/>
        <end position="1846"/>
    </location>
</feature>
<feature type="compositionally biased region" description="Basic and acidic residues" evidence="9">
    <location>
        <begin position="1393"/>
        <end position="1403"/>
    </location>
</feature>
<sequence length="2433" mass="267273">MNPLAALSIDQTALAENLHHHGGTFYHGIHPLSGEKAQTPCTSHPPGYDLLYKSDVNLLDSQKPPGGFVGLYKNSSPGLQKPLVVPVTGGNNYLMDQPIPRGDKQLKRGLNIAGSFPRLPWISQYADSAMYPFLDMAYNASFFTQPSAFLQQQLAYQTLCPSGPGGNTPREDIMFYLPYYPVPHISSLLGPPIRISTATEAPVVLSPLPHNQSDILGGVGTHVQQEPSAFSTSLKIHQESQSLFKEQQHGNSSQNQPSSFKSSTGSSRCTSVPVNCSTATSSTESSSVSHPPGSPALSINNPTNNLHTSVYRNQSLSVFQPSYMTSEDLTCSTKTKDPDSDLCSSEKQTLQHRVTLHKQNKTHEEKPVDLSSKELERRSSDSSSKMKALTKMDYLPTSQYEPLVSQDLRLQKGLSPHENAPLRSQNCFETISPLPSSWVVPSPSSKVCLGNSNKLQENKNKGVDHVSHQTPKSTVQINHLSPTSGRRPSAMLPSTKSKAECSLVHHTDLDEGPVNSKKHPSTSGKHFAKLEMSENQTHLQQQLSQLENHSRQVFCDSYPPTTLSCVPYSVAENKSLQGMSSPSKGPVYLHQAFLGGSHFYPPHVSPDHGFKHAIAPCPKSQELNSNPTSIYPDLNTKDRNQEKLEDEVGSRKESLKTSRKCVSGPRDETVCTDMVGDETEELFLDKTGEILPNPPKIPPPSQSEQKQGSGLLTSQVKSPYHNSALYSPFTDKIPEKIEGEETPLSSALDIPEEQNTGCARTCLQQFARKRKAESCIESVVFEGLETHSKSSIFGEKRVNNASQSKGLVIKSDDNKESPATNGQLLLPVNTETFSGLNNVVESMSTVTRYKSPPCATTVGSDDPVYTSMDMTSRTLRPQVPSSDGSKPMASFMRAPLCVGILKTSVCDTRQENCQHFLNRNFVEPFSQSQSVRSPSCESKILSDPTNVAQNNPRLTNCENQNEKTSPGVPVCDLSDSVCATMDGETHSTKNNQISVKDNPSVTMCKNNFPQSPNCQHLAPSGPGQEGFNGKPTNLKVELSITTKDNTSNKSDHLVPTSSNSGHAKEDISCCMDEAEELGNNRALQSGLNKHVVTDSGDTADKLKSVSSELEEDSNQLIGERKALPNKLLDFSELELKEREGNGGGITEAAEEKQLVDSQREEEEEERGGEGERDHCQLSDDKRHEGGGGEQSTSAAETQGGSQPTNTISFLPDPVDPCLTNGDFVGMNKVEESGEEGALKTVEDEKKKQQHRLQQQQQQKFPRSIGNLFKEKCGVTLPTSSRSSPCPTSVNCREIFSLEPFHKSSILNGRGKRPRGEEPTKDRPETTSEKIRAVNASTPGDVKKLKVCIELSGLRLSRPLLPEDIVRSQQPSRERLAESATDILPVRGRSEVSRGFGIRDRPRDSNPAPSTYHRNLPRFLGNPYPRTPVSTSMVSTPCLQDRHEEQRDNRSDSGFVRSPPLLPSVPSSSQMDLTSTTYSEGGTKPRGKRPYKMKHAEGASAREEKEEEEEQDQEGNIEKRLSPPDPSFLPRSCPVSHRPVPPEVRRLIVNKNAGETLLQRAARLGYEEVVLYCLESRTCDVNHQDNAGYCALHEACARGWLDIVCHLIEHGANVNCSAQDGTRPLHDAVVNDHLEVVRILLAFGADPTLTSYSGRSLINMTHSAAMETFLEDYLSDLQGRTEEDPGVFWEFYGSTVCEPPSHGGVFNLLHDPPGPEQEGEDEDEFEDKEHRARREVFEFELSDRPLLPCYNIQVLLSQGPRNWLLLSDVLGRLRMTSRSFRRLFPQLNVQCIPEDEFYRQASMSQLLTGPDEQELVSFRADVKDPVELVEFTPELAGMLGSSLEFIESRSLSTSPPPSSPRFSVRSANNLPQGREAQNSSSPVVNRKQQGHQNNLMETKSETAMWKNQLHGSRNCMDLFTAKPNLTTNASMWKPGVLQAKYTANFTREQLQQRGNSCRTNHYAHSDSRTDANTWEHGLQSKSTGVTNYKTVKNTKERQESGCVPYNSTVETRIWKPPGEPGGGVGNPDSKKNSHPGEPKKLNDHLVKTANAALSEIKMDNSQREERGSGVKGTAVVYGSDLDSARVKNTVEPQPTRDSPVRVTYHVRSDFKTNTRMLKPQGLPGTGTGVSNTQTHTWNLQRRAALSAGSGFRMNKNIKSVTGNCSNSEAFGQRQPCSQSKVAGITNCGISYRSRMGADLQQQLGHSGKHRGTTHCANSDCTDINTSGQDGLHCTSTGDAKVMTSHSDSKTITSPSIQCDAVAGDKTRAKLTQRLKNPTVVRANTKANLSLSEPQQLHEDYTGDAVPLNPHHESHGKQQNEDDEITIFGLGSRVSCDASAEHPLTAQSKNGVNVREWEGPQRSADVTQVSSSDSLRVKMNNKDSAWHRNLASVRVNIKDLGLTVGSVTVHREKKKEGNVIPKNGRVELLSGQVST</sequence>
<feature type="region of interest" description="Disordered" evidence="9">
    <location>
        <begin position="2283"/>
        <end position="2319"/>
    </location>
</feature>
<dbReference type="KEGG" id="csem:103389799"/>
<keyword evidence="4" id="KW-0677">Repeat</keyword>
<dbReference type="SUPFAM" id="SSF48403">
    <property type="entry name" value="Ankyrin repeat"/>
    <property type="match status" value="1"/>
</dbReference>
<keyword evidence="2" id="KW-1017">Isopeptide bond</keyword>
<dbReference type="InterPro" id="IPR002110">
    <property type="entry name" value="Ankyrin_rpt"/>
</dbReference>
<keyword evidence="8" id="KW-0040">ANK repeat</keyword>
<dbReference type="FunFam" id="1.25.40.20:FF:000032">
    <property type="entry name" value="BCL-6 corepressor isoform X1"/>
    <property type="match status" value="1"/>
</dbReference>
<feature type="region of interest" description="Disordered" evidence="9">
    <location>
        <begin position="611"/>
        <end position="667"/>
    </location>
</feature>
<evidence type="ECO:0000256" key="8">
    <source>
        <dbReference type="PROSITE-ProRule" id="PRU00023"/>
    </source>
</evidence>
<dbReference type="Pfam" id="PF12796">
    <property type="entry name" value="Ank_2"/>
    <property type="match status" value="1"/>
</dbReference>
<reference evidence="11 12" key="1">
    <citation type="journal article" date="2014" name="Nat. Genet.">
        <title>Whole-genome sequence of a flatfish provides insights into ZW sex chromosome evolution and adaptation to a benthic lifestyle.</title>
        <authorList>
            <person name="Chen S."/>
            <person name="Zhang G."/>
            <person name="Shao C."/>
            <person name="Huang Q."/>
            <person name="Liu G."/>
            <person name="Zhang P."/>
            <person name="Song W."/>
            <person name="An N."/>
            <person name="Chalopin D."/>
            <person name="Volff J.N."/>
            <person name="Hong Y."/>
            <person name="Li Q."/>
            <person name="Sha Z."/>
            <person name="Zhou H."/>
            <person name="Xie M."/>
            <person name="Yu Q."/>
            <person name="Liu Y."/>
            <person name="Xiang H."/>
            <person name="Wang N."/>
            <person name="Wu K."/>
            <person name="Yang C."/>
            <person name="Zhou Q."/>
            <person name="Liao X."/>
            <person name="Yang L."/>
            <person name="Hu Q."/>
            <person name="Zhang J."/>
            <person name="Meng L."/>
            <person name="Jin L."/>
            <person name="Tian Y."/>
            <person name="Lian J."/>
            <person name="Yang J."/>
            <person name="Miao G."/>
            <person name="Liu S."/>
            <person name="Liang Z."/>
            <person name="Yan F."/>
            <person name="Li Y."/>
            <person name="Sun B."/>
            <person name="Zhang H."/>
            <person name="Zhang J."/>
            <person name="Zhu Y."/>
            <person name="Du M."/>
            <person name="Zhao Y."/>
            <person name="Schartl M."/>
            <person name="Tang Q."/>
            <person name="Wang J."/>
        </authorList>
    </citation>
    <scope>NUCLEOTIDE SEQUENCE</scope>
</reference>
<organism evidence="11 12">
    <name type="scientific">Cynoglossus semilaevis</name>
    <name type="common">Tongue sole</name>
    <dbReference type="NCBI Taxonomy" id="244447"/>
    <lineage>
        <taxon>Eukaryota</taxon>
        <taxon>Metazoa</taxon>
        <taxon>Chordata</taxon>
        <taxon>Craniata</taxon>
        <taxon>Vertebrata</taxon>
        <taxon>Euteleostomi</taxon>
        <taxon>Actinopterygii</taxon>
        <taxon>Neopterygii</taxon>
        <taxon>Teleostei</taxon>
        <taxon>Neoteleostei</taxon>
        <taxon>Acanthomorphata</taxon>
        <taxon>Carangaria</taxon>
        <taxon>Pleuronectiformes</taxon>
        <taxon>Pleuronectoidei</taxon>
        <taxon>Cynoglossidae</taxon>
        <taxon>Cynoglossinae</taxon>
        <taxon>Cynoglossus</taxon>
    </lineage>
</organism>
<feature type="region of interest" description="Disordered" evidence="9">
    <location>
        <begin position="240"/>
        <end position="301"/>
    </location>
</feature>
<feature type="compositionally biased region" description="Acidic residues" evidence="9">
    <location>
        <begin position="1504"/>
        <end position="1514"/>
    </location>
</feature>
<keyword evidence="3" id="KW-0597">Phosphoprotein</keyword>
<dbReference type="InterPro" id="IPR047144">
    <property type="entry name" value="BCOR-like"/>
</dbReference>
<dbReference type="InterPro" id="IPR032365">
    <property type="entry name" value="PUFD"/>
</dbReference>
<evidence type="ECO:0000313" key="11">
    <source>
        <dbReference type="Ensembl" id="ENSCSEP00000022807.1"/>
    </source>
</evidence>
<dbReference type="Proteomes" id="UP000265120">
    <property type="component" value="Chromosome 14"/>
</dbReference>
<dbReference type="GO" id="GO:0003714">
    <property type="term" value="F:transcription corepressor activity"/>
    <property type="evidence" value="ECO:0007669"/>
    <property type="project" value="TreeGrafter"/>
</dbReference>
<feature type="compositionally biased region" description="Basic and acidic residues" evidence="9">
    <location>
        <begin position="1493"/>
        <end position="1503"/>
    </location>
</feature>
<reference evidence="11" key="3">
    <citation type="submission" date="2025-09" db="UniProtKB">
        <authorList>
            <consortium name="Ensembl"/>
        </authorList>
    </citation>
    <scope>IDENTIFICATION</scope>
</reference>
<feature type="compositionally biased region" description="Polar residues" evidence="9">
    <location>
        <begin position="1190"/>
        <end position="1208"/>
    </location>
</feature>
<dbReference type="STRING" id="244447.ENSCSEP00000022807"/>
<feature type="compositionally biased region" description="Basic and acidic residues" evidence="9">
    <location>
        <begin position="2308"/>
        <end position="2318"/>
    </location>
</feature>
<dbReference type="Gene3D" id="1.25.40.20">
    <property type="entry name" value="Ankyrin repeat-containing domain"/>
    <property type="match status" value="1"/>
</dbReference>
<comment type="subcellular location">
    <subcellularLocation>
        <location evidence="1">Nucleus</location>
    </subcellularLocation>
</comment>
<feature type="compositionally biased region" description="Basic and acidic residues" evidence="9">
    <location>
        <begin position="1167"/>
        <end position="1186"/>
    </location>
</feature>
<evidence type="ECO:0000256" key="2">
    <source>
        <dbReference type="ARBA" id="ARBA00022499"/>
    </source>
</evidence>
<dbReference type="InterPro" id="IPR038227">
    <property type="entry name" value="PUFD_som_sf"/>
</dbReference>
<feature type="region of interest" description="Disordered" evidence="9">
    <location>
        <begin position="688"/>
        <end position="711"/>
    </location>
</feature>
<evidence type="ECO:0000256" key="9">
    <source>
        <dbReference type="SAM" id="MobiDB-lite"/>
    </source>
</evidence>
<dbReference type="Pfam" id="PF16553">
    <property type="entry name" value="PUFD"/>
    <property type="match status" value="1"/>
</dbReference>
<feature type="repeat" description="ANK" evidence="8">
    <location>
        <begin position="1619"/>
        <end position="1651"/>
    </location>
</feature>
<feature type="compositionally biased region" description="Polar residues" evidence="9">
    <location>
        <begin position="264"/>
        <end position="276"/>
    </location>
</feature>
<feature type="compositionally biased region" description="Polar residues" evidence="9">
    <location>
        <begin position="479"/>
        <end position="496"/>
    </location>
</feature>
<evidence type="ECO:0000256" key="5">
    <source>
        <dbReference type="ARBA" id="ARBA00022843"/>
    </source>
</evidence>
<dbReference type="GO" id="GO:0000122">
    <property type="term" value="P:negative regulation of transcription by RNA polymerase II"/>
    <property type="evidence" value="ECO:0007669"/>
    <property type="project" value="TreeGrafter"/>
</dbReference>
<feature type="compositionally biased region" description="Basic and acidic residues" evidence="9">
    <location>
        <begin position="1439"/>
        <end position="1450"/>
    </location>
</feature>
<evidence type="ECO:0000256" key="3">
    <source>
        <dbReference type="ARBA" id="ARBA00022553"/>
    </source>
</evidence>
<feature type="repeat" description="ANK" evidence="8">
    <location>
        <begin position="1586"/>
        <end position="1618"/>
    </location>
</feature>
<feature type="region of interest" description="Disordered" evidence="9">
    <location>
        <begin position="1045"/>
        <end position="1064"/>
    </location>
</feature>
<feature type="compositionally biased region" description="Polar residues" evidence="9">
    <location>
        <begin position="2283"/>
        <end position="2293"/>
    </location>
</feature>
<feature type="region of interest" description="Disordered" evidence="9">
    <location>
        <begin position="1138"/>
        <end position="1264"/>
    </location>
</feature>
<name>A0A3P8W8H5_CYNSE</name>
<feature type="region of interest" description="Disordered" evidence="9">
    <location>
        <begin position="2341"/>
        <end position="2362"/>
    </location>
</feature>
<evidence type="ECO:0000256" key="1">
    <source>
        <dbReference type="ARBA" id="ARBA00004123"/>
    </source>
</evidence>
<feature type="compositionally biased region" description="Pro residues" evidence="9">
    <location>
        <begin position="692"/>
        <end position="701"/>
    </location>
</feature>
<evidence type="ECO:0000313" key="12">
    <source>
        <dbReference type="Proteomes" id="UP000265120"/>
    </source>
</evidence>
<comment type="similarity">
    <text evidence="7">Belongs to the BCOR family.</text>
</comment>
<reference evidence="11" key="2">
    <citation type="submission" date="2025-08" db="UniProtKB">
        <authorList>
            <consortium name="Ensembl"/>
        </authorList>
    </citation>
    <scope>IDENTIFICATION</scope>
</reference>
<feature type="compositionally biased region" description="Polar residues" evidence="9">
    <location>
        <begin position="702"/>
        <end position="711"/>
    </location>
</feature>
<feature type="region of interest" description="Disordered" evidence="9">
    <location>
        <begin position="1393"/>
        <end position="1535"/>
    </location>
</feature>
<evidence type="ECO:0000256" key="4">
    <source>
        <dbReference type="ARBA" id="ARBA00022737"/>
    </source>
</evidence>
<feature type="compositionally biased region" description="Polar residues" evidence="9">
    <location>
        <begin position="1427"/>
        <end position="1437"/>
    </location>
</feature>
<feature type="region of interest" description="Disordered" evidence="9">
    <location>
        <begin position="1848"/>
        <end position="1891"/>
    </location>
</feature>
<feature type="region of interest" description="Disordered" evidence="9">
    <location>
        <begin position="479"/>
        <end position="498"/>
    </location>
</feature>
<dbReference type="PROSITE" id="PS50088">
    <property type="entry name" value="ANK_REPEAT"/>
    <property type="match status" value="2"/>
</dbReference>
<proteinExistence type="inferred from homology"/>
<evidence type="ECO:0000256" key="6">
    <source>
        <dbReference type="ARBA" id="ARBA00023242"/>
    </source>
</evidence>
<feature type="compositionally biased region" description="Low complexity" evidence="9">
    <location>
        <begin position="251"/>
        <end position="263"/>
    </location>
</feature>
<dbReference type="InterPro" id="IPR036770">
    <property type="entry name" value="Ankyrin_rpt-contain_sf"/>
</dbReference>
<feature type="region of interest" description="Disordered" evidence="9">
    <location>
        <begin position="355"/>
        <end position="387"/>
    </location>
</feature>
<protein>
    <recommendedName>
        <fullName evidence="10">BCL-6 corepressor PCGF1 binding domain-containing protein</fullName>
    </recommendedName>
</protein>
<keyword evidence="6" id="KW-0539">Nucleus</keyword>
<feature type="compositionally biased region" description="Polar residues" evidence="9">
    <location>
        <begin position="1469"/>
        <end position="1479"/>
    </location>
</feature>
<feature type="region of interest" description="Disordered" evidence="9">
    <location>
        <begin position="1302"/>
        <end position="1328"/>
    </location>
</feature>
<evidence type="ECO:0000256" key="7">
    <source>
        <dbReference type="ARBA" id="ARBA00034703"/>
    </source>
</evidence>
<keyword evidence="12" id="KW-1185">Reference proteome</keyword>
<dbReference type="OMA" id="NCNPLME"/>
<feature type="compositionally biased region" description="Basic and acidic residues" evidence="9">
    <location>
        <begin position="635"/>
        <end position="656"/>
    </location>
</feature>
<dbReference type="GO" id="GO:0005634">
    <property type="term" value="C:nucleus"/>
    <property type="evidence" value="ECO:0007669"/>
    <property type="project" value="UniProtKB-SubCell"/>
</dbReference>
<feature type="compositionally biased region" description="Basic and acidic residues" evidence="9">
    <location>
        <begin position="1313"/>
        <end position="1328"/>
    </location>
</feature>
<dbReference type="PANTHER" id="PTHR24117:SF8">
    <property type="entry name" value="BCL-6 COREPRESSOR"/>
    <property type="match status" value="1"/>
</dbReference>
<dbReference type="PROSITE" id="PS50297">
    <property type="entry name" value="ANK_REP_REGION"/>
    <property type="match status" value="2"/>
</dbReference>
<evidence type="ECO:0000259" key="10">
    <source>
        <dbReference type="Pfam" id="PF16553"/>
    </source>
</evidence>
<feature type="compositionally biased region" description="Polar residues" evidence="9">
    <location>
        <begin position="1866"/>
        <end position="1891"/>
    </location>
</feature>
<dbReference type="InParanoid" id="A0A3P8W8H5"/>
<dbReference type="PANTHER" id="PTHR24117">
    <property type="entry name" value="AGAP007537-PB"/>
    <property type="match status" value="1"/>
</dbReference>
<keyword evidence="5" id="KW-0832">Ubl conjugation</keyword>
<feature type="compositionally biased region" description="Low complexity" evidence="9">
    <location>
        <begin position="277"/>
        <end position="291"/>
    </location>
</feature>
<feature type="compositionally biased region" description="Basic and acidic residues" evidence="9">
    <location>
        <begin position="1228"/>
        <end position="1246"/>
    </location>
</feature>
<feature type="compositionally biased region" description="Basic and acidic residues" evidence="9">
    <location>
        <begin position="361"/>
        <end position="380"/>
    </location>
</feature>
<dbReference type="GeneTree" id="ENSGT00940000153737"/>
<feature type="compositionally biased region" description="Basic and acidic residues" evidence="9">
    <location>
        <begin position="2027"/>
        <end position="2040"/>
    </location>
</feature>
<dbReference type="Gene3D" id="3.10.260.40">
    <property type="entry name" value="BCL-6 corepressor, PCGF1 binding domain"/>
    <property type="match status" value="1"/>
</dbReference>